<comment type="caution">
    <text evidence="1">The sequence shown here is derived from an EMBL/GenBank/DDBJ whole genome shotgun (WGS) entry which is preliminary data.</text>
</comment>
<keyword evidence="2" id="KW-1185">Reference proteome</keyword>
<evidence type="ECO:0000313" key="1">
    <source>
        <dbReference type="EMBL" id="KAI4459283.1"/>
    </source>
</evidence>
<evidence type="ECO:0000313" key="2">
    <source>
        <dbReference type="Proteomes" id="UP001056778"/>
    </source>
</evidence>
<name>A0ACB9SXI1_HOLOL</name>
<sequence>MLVFVLYVKWSQSYWARKKVPYIKPTSIWGNFENPFKQKLGVKHIAKEAYVEFKQQGVPHGGIYLFAEPVYIPINPELVKNILAKDFSYFNGHGFPHDAKKDPLSAHLFNLDGDSWRNTRVKLTPVFTSGKMKTMFNTVLDCGKPLTQHINAELETNKSLNIHEIVSLFTIDVIGSCAFGVECNSFKDPDAEFKKFGYQVTEVSPRNKVYNFMKFVAPTIGKFIHVRRVTLEMENFIINMIQGVLDHRKSGKVVRNDFMQLFLELEKKAKANNEDSFTIQEIAAQAYVFIIGGFETSATTMTFILHELAYNEEIQEKLRNEIRETLRRYNGSLTYDGIMEMKYMDQVVNGNISPFCFPLIYFKCI</sequence>
<gene>
    <name evidence="1" type="ORF">MML48_6g00003772</name>
</gene>
<dbReference type="EMBL" id="CM043020">
    <property type="protein sequence ID" value="KAI4459283.1"/>
    <property type="molecule type" value="Genomic_DNA"/>
</dbReference>
<proteinExistence type="predicted"/>
<protein>
    <submittedName>
        <fullName evidence="1">Cytochrome p450</fullName>
    </submittedName>
</protein>
<reference evidence="1" key="1">
    <citation type="submission" date="2022-04" db="EMBL/GenBank/DDBJ databases">
        <title>Chromosome-scale genome assembly of Holotrichia oblita Faldermann.</title>
        <authorList>
            <person name="Rongchong L."/>
        </authorList>
    </citation>
    <scope>NUCLEOTIDE SEQUENCE</scope>
    <source>
        <strain evidence="1">81SQS9</strain>
    </source>
</reference>
<accession>A0ACB9SXI1</accession>
<organism evidence="1 2">
    <name type="scientific">Holotrichia oblita</name>
    <name type="common">Chafer beetle</name>
    <dbReference type="NCBI Taxonomy" id="644536"/>
    <lineage>
        <taxon>Eukaryota</taxon>
        <taxon>Metazoa</taxon>
        <taxon>Ecdysozoa</taxon>
        <taxon>Arthropoda</taxon>
        <taxon>Hexapoda</taxon>
        <taxon>Insecta</taxon>
        <taxon>Pterygota</taxon>
        <taxon>Neoptera</taxon>
        <taxon>Endopterygota</taxon>
        <taxon>Coleoptera</taxon>
        <taxon>Polyphaga</taxon>
        <taxon>Scarabaeiformia</taxon>
        <taxon>Scarabaeidae</taxon>
        <taxon>Melolonthinae</taxon>
        <taxon>Holotrichia</taxon>
    </lineage>
</organism>
<dbReference type="Proteomes" id="UP001056778">
    <property type="component" value="Chromosome 6"/>
</dbReference>